<name>A0ACB9A9J6_ARCLA</name>
<organism evidence="1 2">
    <name type="scientific">Arctium lappa</name>
    <name type="common">Greater burdock</name>
    <name type="synonym">Lappa major</name>
    <dbReference type="NCBI Taxonomy" id="4217"/>
    <lineage>
        <taxon>Eukaryota</taxon>
        <taxon>Viridiplantae</taxon>
        <taxon>Streptophyta</taxon>
        <taxon>Embryophyta</taxon>
        <taxon>Tracheophyta</taxon>
        <taxon>Spermatophyta</taxon>
        <taxon>Magnoliopsida</taxon>
        <taxon>eudicotyledons</taxon>
        <taxon>Gunneridae</taxon>
        <taxon>Pentapetalae</taxon>
        <taxon>asterids</taxon>
        <taxon>campanulids</taxon>
        <taxon>Asterales</taxon>
        <taxon>Asteraceae</taxon>
        <taxon>Carduoideae</taxon>
        <taxon>Cardueae</taxon>
        <taxon>Arctiinae</taxon>
        <taxon>Arctium</taxon>
    </lineage>
</organism>
<dbReference type="Proteomes" id="UP001055879">
    <property type="component" value="Linkage Group LG08"/>
</dbReference>
<dbReference type="EMBL" id="CM042054">
    <property type="protein sequence ID" value="KAI3706610.1"/>
    <property type="molecule type" value="Genomic_DNA"/>
</dbReference>
<evidence type="ECO:0000313" key="2">
    <source>
        <dbReference type="Proteomes" id="UP001055879"/>
    </source>
</evidence>
<comment type="caution">
    <text evidence="1">The sequence shown here is derived from an EMBL/GenBank/DDBJ whole genome shotgun (WGS) entry which is preliminary data.</text>
</comment>
<proteinExistence type="predicted"/>
<reference evidence="1 2" key="2">
    <citation type="journal article" date="2022" name="Mol. Ecol. Resour.">
        <title>The genomes of chicory, endive, great burdock and yacon provide insights into Asteraceae paleo-polyploidization history and plant inulin production.</title>
        <authorList>
            <person name="Fan W."/>
            <person name="Wang S."/>
            <person name="Wang H."/>
            <person name="Wang A."/>
            <person name="Jiang F."/>
            <person name="Liu H."/>
            <person name="Zhao H."/>
            <person name="Xu D."/>
            <person name="Zhang Y."/>
        </authorList>
    </citation>
    <scope>NUCLEOTIDE SEQUENCE [LARGE SCALE GENOMIC DNA]</scope>
    <source>
        <strain evidence="2">cv. Niubang</strain>
    </source>
</reference>
<evidence type="ECO:0000313" key="1">
    <source>
        <dbReference type="EMBL" id="KAI3706610.1"/>
    </source>
</evidence>
<protein>
    <submittedName>
        <fullName evidence="1">Uncharacterized protein</fullName>
    </submittedName>
</protein>
<gene>
    <name evidence="1" type="ORF">L6452_24478</name>
</gene>
<sequence length="469" mass="53417">MAENEENPGSSIDNIPYEILNQIISLIPLKEATRTIILSSSWKHLWTPLQVFLNINSDQTTSQQSGQQMNHFISSFLNTYQNSYQILNLSLIKPKGHVVGDQETLFLKAIKGVNKELYITFHGEIENPKVFGLSIELSLCENDHFCSLKTLHLRSITSRAGSFLPALFSSCRNLETLSLEKCSGLQYIDLKAHDSLLKKFVVLDCEKMASVTISSAPKLKCFLYRGTLVKIVFKDVPNLCDVTLNLKGTFEVAGDHGDFDSCEDDLVPLLASLKDIEVLTLSGWLLEWLCTRETTFDDVDFKFDKLKDLSWIDGCMNEQKRDSLACFLSLTPSLENLFIKIDEKWSPLQSPHFHRSWPQIRTAKSQKDSHLEHLKMVKFFGFKIEEENQNLIWLMDFLLKKAITIKKMSVTTPENKVSWWVSKVPQSHLKKMASTTSSCNSSKSPLILSLNHKCCFQLTAVNDNDKFML</sequence>
<accession>A0ACB9A9J6</accession>
<keyword evidence="2" id="KW-1185">Reference proteome</keyword>
<reference evidence="2" key="1">
    <citation type="journal article" date="2022" name="Mol. Ecol. Resour.">
        <title>The genomes of chicory, endive, great burdock and yacon provide insights into Asteraceae palaeo-polyploidization history and plant inulin production.</title>
        <authorList>
            <person name="Fan W."/>
            <person name="Wang S."/>
            <person name="Wang H."/>
            <person name="Wang A."/>
            <person name="Jiang F."/>
            <person name="Liu H."/>
            <person name="Zhao H."/>
            <person name="Xu D."/>
            <person name="Zhang Y."/>
        </authorList>
    </citation>
    <scope>NUCLEOTIDE SEQUENCE [LARGE SCALE GENOMIC DNA]</scope>
    <source>
        <strain evidence="2">cv. Niubang</strain>
    </source>
</reference>